<dbReference type="SMART" id="SM00408">
    <property type="entry name" value="IGc2"/>
    <property type="match status" value="4"/>
</dbReference>
<dbReference type="CDD" id="cd00096">
    <property type="entry name" value="Ig"/>
    <property type="match status" value="1"/>
</dbReference>
<keyword evidence="4" id="KW-1185">Reference proteome</keyword>
<dbReference type="InterPro" id="IPR059226">
    <property type="entry name" value="Choice_anch_Q_dom"/>
</dbReference>
<dbReference type="PANTHER" id="PTHR13817">
    <property type="entry name" value="TITIN"/>
    <property type="match status" value="1"/>
</dbReference>
<dbReference type="Proteomes" id="UP001501175">
    <property type="component" value="Unassembled WGS sequence"/>
</dbReference>
<dbReference type="InterPro" id="IPR013098">
    <property type="entry name" value="Ig_I-set"/>
</dbReference>
<evidence type="ECO:0000313" key="3">
    <source>
        <dbReference type="EMBL" id="GAA4453533.1"/>
    </source>
</evidence>
<dbReference type="EMBL" id="BAABHD010000022">
    <property type="protein sequence ID" value="GAA4453533.1"/>
    <property type="molecule type" value="Genomic_DNA"/>
</dbReference>
<reference evidence="4" key="1">
    <citation type="journal article" date="2019" name="Int. J. Syst. Evol. Microbiol.">
        <title>The Global Catalogue of Microorganisms (GCM) 10K type strain sequencing project: providing services to taxonomists for standard genome sequencing and annotation.</title>
        <authorList>
            <consortium name="The Broad Institute Genomics Platform"/>
            <consortium name="The Broad Institute Genome Sequencing Center for Infectious Disease"/>
            <person name="Wu L."/>
            <person name="Ma J."/>
        </authorList>
    </citation>
    <scope>NUCLEOTIDE SEQUENCE [LARGE SCALE GENOMIC DNA]</scope>
    <source>
        <strain evidence="4">JCM 17927</strain>
    </source>
</reference>
<dbReference type="InterPro" id="IPR013783">
    <property type="entry name" value="Ig-like_fold"/>
</dbReference>
<evidence type="ECO:0000313" key="4">
    <source>
        <dbReference type="Proteomes" id="UP001501175"/>
    </source>
</evidence>
<dbReference type="SMART" id="SM00409">
    <property type="entry name" value="IG"/>
    <property type="match status" value="4"/>
</dbReference>
<organism evidence="3 4">
    <name type="scientific">Nibrella saemangeumensis</name>
    <dbReference type="NCBI Taxonomy" id="1084526"/>
    <lineage>
        <taxon>Bacteria</taxon>
        <taxon>Pseudomonadati</taxon>
        <taxon>Bacteroidota</taxon>
        <taxon>Cytophagia</taxon>
        <taxon>Cytophagales</taxon>
        <taxon>Spirosomataceae</taxon>
        <taxon>Nibrella</taxon>
    </lineage>
</organism>
<name>A0ABP8MNG4_9BACT</name>
<accession>A0ABP8MNG4</accession>
<proteinExistence type="predicted"/>
<protein>
    <recommendedName>
        <fullName evidence="2">Ig-like domain-containing protein</fullName>
    </recommendedName>
</protein>
<gene>
    <name evidence="3" type="ORF">GCM10023189_18740</name>
</gene>
<dbReference type="PANTHER" id="PTHR13817:SF166">
    <property type="entry name" value="NEURONAL IGCAM-RELATED"/>
    <property type="match status" value="1"/>
</dbReference>
<dbReference type="InterPro" id="IPR021655">
    <property type="entry name" value="Put_metal-bd"/>
</dbReference>
<dbReference type="Pfam" id="PF07679">
    <property type="entry name" value="I-set"/>
    <property type="match status" value="1"/>
</dbReference>
<dbReference type="NCBIfam" id="TIGR04183">
    <property type="entry name" value="Por_Secre_tail"/>
    <property type="match status" value="1"/>
</dbReference>
<dbReference type="Gene3D" id="2.160.20.10">
    <property type="entry name" value="Single-stranded right-handed beta-helix, Pectin lyase-like"/>
    <property type="match status" value="1"/>
</dbReference>
<dbReference type="PROSITE" id="PS50835">
    <property type="entry name" value="IG_LIKE"/>
    <property type="match status" value="4"/>
</dbReference>
<dbReference type="Gene3D" id="2.60.40.10">
    <property type="entry name" value="Immunoglobulins"/>
    <property type="match status" value="4"/>
</dbReference>
<comment type="caution">
    <text evidence="3">The sequence shown here is derived from an EMBL/GenBank/DDBJ whole genome shotgun (WGS) entry which is preliminary data.</text>
</comment>
<dbReference type="InterPro" id="IPR007110">
    <property type="entry name" value="Ig-like_dom"/>
</dbReference>
<dbReference type="NCBIfam" id="NF041518">
    <property type="entry name" value="choice_anch_Q"/>
    <property type="match status" value="1"/>
</dbReference>
<evidence type="ECO:0000256" key="1">
    <source>
        <dbReference type="ARBA" id="ARBA00022737"/>
    </source>
</evidence>
<dbReference type="InterPro" id="IPR026444">
    <property type="entry name" value="Secre_tail"/>
</dbReference>
<dbReference type="CDD" id="cd00099">
    <property type="entry name" value="IgV"/>
    <property type="match status" value="1"/>
</dbReference>
<keyword evidence="1" id="KW-0677">Repeat</keyword>
<feature type="domain" description="Ig-like" evidence="2">
    <location>
        <begin position="1163"/>
        <end position="1247"/>
    </location>
</feature>
<feature type="domain" description="Ig-like" evidence="2">
    <location>
        <begin position="1003"/>
        <end position="1070"/>
    </location>
</feature>
<feature type="domain" description="Ig-like" evidence="2">
    <location>
        <begin position="1074"/>
        <end position="1160"/>
    </location>
</feature>
<dbReference type="SUPFAM" id="SSF51126">
    <property type="entry name" value="Pectin lyase-like"/>
    <property type="match status" value="2"/>
</dbReference>
<feature type="domain" description="Ig-like" evidence="2">
    <location>
        <begin position="899"/>
        <end position="983"/>
    </location>
</feature>
<dbReference type="InterPro" id="IPR036179">
    <property type="entry name" value="Ig-like_dom_sf"/>
</dbReference>
<sequence length="1344" mass="139071">MASAQTIRYVKEGGTGDGTSWASASGDLQAMIDVLAGTTTGGEVWVAAGTYKPTTGTDRTVSFRMKNNIAIYGGFEGTEKALSQRPAINLTTPSSTTLSGDIGTIGDNSDNSYHVIYNSGISNALMNGFVVTAGNANQNFTIYGNGGGIYNSNSTLTVANCVFTFNQAVAGGGMYNSSEQGNFQRPIVSNCSFISNNASSQGGGMYNLNSIPRVDNCSFKANTASQGGGVKNENSHGIFSNCSFTYNGGNGGNGGGMHNTVSNPELNNCDFISNTGGLGGGICNINSPSRLTNCSFTLNSAGSGGGIYSYQNGVDFILTNCSFTLNSAGSGGGMFNTSSMASLINCGFISNTASQNGGGIFNRATRANLTNCSFTSNDAAYGSAISGEYDSFYPPPVMTNCIAWGNGGSRTFHNSLTSMPTTVSYCLFDDAVTGYTGSNNIITTTSPFASDADLRLRACSPAINAGNNNSNRTSTDLAGNSRKVGTIDLGAYEYQETSGVPITFYADTDGDGYGDVSQTTRDCSAPVGYVVQAGDCDDNDASVYPGATEVCDGKDNNCDGQIDEGATLTFYADTDGDGYGDAAKTTQACSAPAGYVAQAGDCNDKDASIYPRAPEVCDGKDNNCDGQFDEGVTRTFYADADRDGYGDANNTIQACSAPVGYVVQAGDCDDNDAGVYPGATEVCDGKDNNCDGQIDEGATLTFYADTDGDGYGDAAQTTLACSAPSGYVANSGDCNDMDKTIYPNAPELCDGKDNNCDGQVDEGVKLTFYADTDRDGYGDANNTIQTCSAPVGYVVQAGDCDDNDAGVYPGATEVCDGKDNNCDGQIDEGVTITYYADADGDGYGDAAKTIQACSTPVGYVSNSADCNDTDKTIYPNAPEICDGKDNNCNGQIDEGLPGPAITLQPASTSTICAGSTASLVVAATGIDLKYQWYRTGSSNQPVTGATSASLTLSNAQTGDAGTYYCVVTGACGNPISTTSTGFTLTVNSATSITIPLPGTAVFCPGSNATLTIMTMGTNLQYQWFKDGKRMVGQTSATLTLPNFQNKDAGSYNCTITGSCGSVTSTACMLSLGSPTVITTQPIGSIATCPGNTVTALVSVSGTELQYQWYKDDLSDANRVVGQTTATLSLTNIQPTQAGTYYCVVVGKCGNAIASTGVVVSFKPATSIATQPASNSTVAPGSLVTISLMALGTNLKYQWYKDGAKIGGQTTATLKITKVTKSDEGNYTCVIVGDCGTVTSSAFALAVSNSATRIGVNEVAIPLEVDVYPNPAVTNTILVHIQGAAQKQIWLQIVDLTGRVLAEHSIKVQTHLHTEKLDISGSPTGMFLLRVSTSEQSQTRRLLKQ</sequence>
<dbReference type="Pfam" id="PF13927">
    <property type="entry name" value="Ig_3"/>
    <property type="match status" value="3"/>
</dbReference>
<evidence type="ECO:0000259" key="2">
    <source>
        <dbReference type="PROSITE" id="PS50835"/>
    </source>
</evidence>
<dbReference type="SUPFAM" id="SSF48726">
    <property type="entry name" value="Immunoglobulin"/>
    <property type="match status" value="4"/>
</dbReference>
<dbReference type="Pfam" id="PF18962">
    <property type="entry name" value="Por_Secre_tail"/>
    <property type="match status" value="1"/>
</dbReference>
<dbReference type="InterPro" id="IPR050964">
    <property type="entry name" value="Striated_Muscle_Regulatory"/>
</dbReference>
<dbReference type="InterPro" id="IPR003599">
    <property type="entry name" value="Ig_sub"/>
</dbReference>
<dbReference type="Pfam" id="PF11617">
    <property type="entry name" value="Cu-binding_MopE"/>
    <property type="match status" value="6"/>
</dbReference>
<dbReference type="InterPro" id="IPR003598">
    <property type="entry name" value="Ig_sub2"/>
</dbReference>
<dbReference type="InterPro" id="IPR012334">
    <property type="entry name" value="Pectin_lyas_fold"/>
</dbReference>
<dbReference type="InterPro" id="IPR011050">
    <property type="entry name" value="Pectin_lyase_fold/virulence"/>
</dbReference>